<evidence type="ECO:0000256" key="3">
    <source>
        <dbReference type="ARBA" id="ARBA00022729"/>
    </source>
</evidence>
<sequence>MNMPKLLYLTILVLILCGFVSGFMISQPYSSVRVQPGFSTTFQCHVEAEGHYSFFWIKVPLKTALVYIATVNSLRSDVEMFGQFKNNPRINVILKKNNFTLSFLSMKSTDIATYICGAQGYEQLYFGNGSKLIVEDIAATEPTMPIENEEEINVQLSVFVYAVSILSATNVASIVIIIALIYHLLKKNKSGVTRPDSGTGECHTDDVSYAALTFSHNQINTIQTRSSVDTVVIYGDVQH</sequence>
<dbReference type="PROSITE" id="PS50835">
    <property type="entry name" value="IG_LIKE"/>
    <property type="match status" value="1"/>
</dbReference>
<dbReference type="OrthoDB" id="6370831at2759"/>
<dbReference type="PANTHER" id="PTHR19433:SF133">
    <property type="entry name" value="IMMUNE-TYPE RECEPTOR 5 PRECURSOR-RELATED"/>
    <property type="match status" value="1"/>
</dbReference>
<reference evidence="11" key="1">
    <citation type="journal article" date="2016" name="Nat. Commun.">
        <title>The channel catfish genome sequence provides insights into the evolution of scale formation in teleosts.</title>
        <authorList>
            <person name="Liu Z."/>
            <person name="Liu S."/>
            <person name="Yao J."/>
            <person name="Bao L."/>
            <person name="Zhang J."/>
            <person name="Li Y."/>
            <person name="Jiang C."/>
            <person name="Sun L."/>
            <person name="Wang R."/>
            <person name="Zhang Y."/>
            <person name="Zhou T."/>
            <person name="Zeng Q."/>
            <person name="Fu Q."/>
            <person name="Gao S."/>
            <person name="Li N."/>
            <person name="Koren S."/>
            <person name="Jiang Y."/>
            <person name="Zimin A."/>
            <person name="Xu P."/>
            <person name="Phillippy A.M."/>
            <person name="Geng X."/>
            <person name="Song L."/>
            <person name="Sun F."/>
            <person name="Li C."/>
            <person name="Wang X."/>
            <person name="Chen A."/>
            <person name="Jin Y."/>
            <person name="Yuan Z."/>
            <person name="Yang Y."/>
            <person name="Tan S."/>
            <person name="Peatman E."/>
            <person name="Lu J."/>
            <person name="Qin Z."/>
            <person name="Dunham R."/>
            <person name="Li Z."/>
            <person name="Sonstegard T."/>
            <person name="Feng J."/>
            <person name="Danzmann R.G."/>
            <person name="Schroeder S."/>
            <person name="Scheffler B."/>
            <person name="Duke M.V."/>
            <person name="Ballard L."/>
            <person name="Kucuktas H."/>
            <person name="Kaltenboeck L."/>
            <person name="Liu H."/>
            <person name="Armbruster J."/>
            <person name="Xie Y."/>
            <person name="Kirby M.L."/>
            <person name="Tian Y."/>
            <person name="Flanagan M.E."/>
            <person name="Mu W."/>
            <person name="Waldbieser G.C."/>
        </authorList>
    </citation>
    <scope>NUCLEOTIDE SEQUENCE [LARGE SCALE GENOMIC DNA]</scope>
    <source>
        <strain evidence="11">SDA103</strain>
    </source>
</reference>
<evidence type="ECO:0000256" key="8">
    <source>
        <dbReference type="SAM" id="Phobius"/>
    </source>
</evidence>
<dbReference type="KEGG" id="ipu:108267189"/>
<keyword evidence="2" id="KW-1003">Cell membrane</keyword>
<dbReference type="Pfam" id="PF07686">
    <property type="entry name" value="V-set"/>
    <property type="match status" value="1"/>
</dbReference>
<evidence type="ECO:0000256" key="1">
    <source>
        <dbReference type="ARBA" id="ARBA00004236"/>
    </source>
</evidence>
<dbReference type="GO" id="GO:0002376">
    <property type="term" value="P:immune system process"/>
    <property type="evidence" value="ECO:0007669"/>
    <property type="project" value="UniProtKB-KW"/>
</dbReference>
<keyword evidence="5 8" id="KW-0472">Membrane</keyword>
<dbReference type="InterPro" id="IPR007110">
    <property type="entry name" value="Ig-like_dom"/>
</dbReference>
<dbReference type="InterPro" id="IPR052051">
    <property type="entry name" value="TCR_complex_component"/>
</dbReference>
<keyword evidence="8" id="KW-0812">Transmembrane</keyword>
<dbReference type="InterPro" id="IPR013783">
    <property type="entry name" value="Ig-like_fold"/>
</dbReference>
<evidence type="ECO:0000313" key="12">
    <source>
        <dbReference type="RefSeq" id="XP_017326671.1"/>
    </source>
</evidence>
<feature type="transmembrane region" description="Helical" evidence="8">
    <location>
        <begin position="158"/>
        <end position="185"/>
    </location>
</feature>
<keyword evidence="7" id="KW-0325">Glycoprotein</keyword>
<accession>A0A2D0R9B8</accession>
<dbReference type="GO" id="GO:0009617">
    <property type="term" value="P:response to bacterium"/>
    <property type="evidence" value="ECO:0007669"/>
    <property type="project" value="TreeGrafter"/>
</dbReference>
<dbReference type="InterPro" id="IPR003599">
    <property type="entry name" value="Ig_sub"/>
</dbReference>
<protein>
    <submittedName>
        <fullName evidence="12">Uncharacterized protein LOC108267189 isoform X1</fullName>
    </submittedName>
</protein>
<reference evidence="12" key="2">
    <citation type="submission" date="2025-08" db="UniProtKB">
        <authorList>
            <consortium name="RefSeq"/>
        </authorList>
    </citation>
    <scope>IDENTIFICATION</scope>
    <source>
        <tissue evidence="12">Blood</tissue>
    </source>
</reference>
<gene>
    <name evidence="12" type="primary">LOC108267189</name>
</gene>
<evidence type="ECO:0000256" key="2">
    <source>
        <dbReference type="ARBA" id="ARBA00022475"/>
    </source>
</evidence>
<dbReference type="SUPFAM" id="SSF48726">
    <property type="entry name" value="Immunoglobulin"/>
    <property type="match status" value="1"/>
</dbReference>
<evidence type="ECO:0000256" key="7">
    <source>
        <dbReference type="ARBA" id="ARBA00023180"/>
    </source>
</evidence>
<dbReference type="InterPro" id="IPR013106">
    <property type="entry name" value="Ig_V-set"/>
</dbReference>
<name>A0A2D0R9B8_ICTPU</name>
<dbReference type="Proteomes" id="UP000221080">
    <property type="component" value="Chromosome 7"/>
</dbReference>
<dbReference type="RefSeq" id="XP_017326671.1">
    <property type="nucleotide sequence ID" value="XM_017471182.3"/>
</dbReference>
<dbReference type="AlphaFoldDB" id="A0A2D0R9B8"/>
<organism evidence="11 12">
    <name type="scientific">Ictalurus punctatus</name>
    <name type="common">Channel catfish</name>
    <name type="synonym">Silurus punctatus</name>
    <dbReference type="NCBI Taxonomy" id="7998"/>
    <lineage>
        <taxon>Eukaryota</taxon>
        <taxon>Metazoa</taxon>
        <taxon>Chordata</taxon>
        <taxon>Craniata</taxon>
        <taxon>Vertebrata</taxon>
        <taxon>Euteleostomi</taxon>
        <taxon>Actinopterygii</taxon>
        <taxon>Neopterygii</taxon>
        <taxon>Teleostei</taxon>
        <taxon>Ostariophysi</taxon>
        <taxon>Siluriformes</taxon>
        <taxon>Ictaluridae</taxon>
        <taxon>Ictalurus</taxon>
    </lineage>
</organism>
<dbReference type="InterPro" id="IPR036179">
    <property type="entry name" value="Ig-like_dom_sf"/>
</dbReference>
<keyword evidence="8" id="KW-1133">Transmembrane helix</keyword>
<evidence type="ECO:0000256" key="5">
    <source>
        <dbReference type="ARBA" id="ARBA00023136"/>
    </source>
</evidence>
<evidence type="ECO:0000256" key="4">
    <source>
        <dbReference type="ARBA" id="ARBA00022859"/>
    </source>
</evidence>
<dbReference type="GO" id="GO:0005886">
    <property type="term" value="C:plasma membrane"/>
    <property type="evidence" value="ECO:0007669"/>
    <property type="project" value="UniProtKB-SubCell"/>
</dbReference>
<keyword evidence="11" id="KW-1185">Reference proteome</keyword>
<evidence type="ECO:0000256" key="6">
    <source>
        <dbReference type="ARBA" id="ARBA00023157"/>
    </source>
</evidence>
<feature type="signal peptide" evidence="9">
    <location>
        <begin position="1"/>
        <end position="22"/>
    </location>
</feature>
<evidence type="ECO:0000256" key="9">
    <source>
        <dbReference type="SAM" id="SignalP"/>
    </source>
</evidence>
<dbReference type="CDD" id="cd00099">
    <property type="entry name" value="IgV"/>
    <property type="match status" value="1"/>
</dbReference>
<keyword evidence="6" id="KW-1015">Disulfide bond</keyword>
<proteinExistence type="predicted"/>
<evidence type="ECO:0000313" key="11">
    <source>
        <dbReference type="Proteomes" id="UP000221080"/>
    </source>
</evidence>
<keyword evidence="3 9" id="KW-0732">Signal</keyword>
<dbReference type="SMART" id="SM00409">
    <property type="entry name" value="IG"/>
    <property type="match status" value="1"/>
</dbReference>
<dbReference type="Gene3D" id="2.60.40.10">
    <property type="entry name" value="Immunoglobulins"/>
    <property type="match status" value="1"/>
</dbReference>
<comment type="subcellular location">
    <subcellularLocation>
        <location evidence="1">Cell membrane</location>
    </subcellularLocation>
</comment>
<dbReference type="PANTHER" id="PTHR19433">
    <property type="entry name" value="T-CELL RECEPTOR ALPHA CHAIN V REGION-RELATED"/>
    <property type="match status" value="1"/>
</dbReference>
<feature type="chain" id="PRO_5011999806" evidence="9">
    <location>
        <begin position="23"/>
        <end position="239"/>
    </location>
</feature>
<keyword evidence="4" id="KW-0391">Immunity</keyword>
<feature type="domain" description="Ig-like" evidence="10">
    <location>
        <begin position="4"/>
        <end position="116"/>
    </location>
</feature>
<dbReference type="GeneID" id="108267189"/>
<evidence type="ECO:0000259" key="10">
    <source>
        <dbReference type="PROSITE" id="PS50835"/>
    </source>
</evidence>